<dbReference type="Gene3D" id="3.40.50.300">
    <property type="entry name" value="P-loop containing nucleotide triphosphate hydrolases"/>
    <property type="match status" value="1"/>
</dbReference>
<dbReference type="EMBL" id="VBSP01000009">
    <property type="protein sequence ID" value="TLQ41861.1"/>
    <property type="molecule type" value="Genomic_DNA"/>
</dbReference>
<evidence type="ECO:0000259" key="16">
    <source>
        <dbReference type="Pfam" id="PF00485"/>
    </source>
</evidence>
<accession>A0A5R9DW46</accession>
<dbReference type="AlphaFoldDB" id="A0A5R9DW46"/>
<keyword evidence="11 14" id="KW-0067">ATP-binding</keyword>
<feature type="domain" description="Phosphoribulokinase/uridine kinase" evidence="16">
    <location>
        <begin position="89"/>
        <end position="226"/>
    </location>
</feature>
<protein>
    <recommendedName>
        <fullName evidence="6 14">Pantothenate kinase</fullName>
        <ecNumber evidence="5 14">2.7.1.33</ecNumber>
    </recommendedName>
    <alternativeName>
        <fullName evidence="13 14">Pantothenic acid kinase</fullName>
    </alternativeName>
</protein>
<dbReference type="InterPro" id="IPR027417">
    <property type="entry name" value="P-loop_NTPase"/>
</dbReference>
<evidence type="ECO:0000256" key="12">
    <source>
        <dbReference type="ARBA" id="ARBA00022993"/>
    </source>
</evidence>
<feature type="binding site" evidence="14">
    <location>
        <begin position="94"/>
        <end position="101"/>
    </location>
    <ligand>
        <name>ATP</name>
        <dbReference type="ChEBI" id="CHEBI:30616"/>
    </ligand>
</feature>
<dbReference type="InterPro" id="IPR006083">
    <property type="entry name" value="PRK/URK"/>
</dbReference>
<keyword evidence="10 14" id="KW-0418">Kinase</keyword>
<keyword evidence="12 14" id="KW-0173">Coenzyme A biosynthesis</keyword>
<keyword evidence="8 14" id="KW-0808">Transferase</keyword>
<keyword evidence="9 14" id="KW-0547">Nucleotide-binding</keyword>
<comment type="subcellular location">
    <subcellularLocation>
        <location evidence="2 14 15">Cytoplasm</location>
    </subcellularLocation>
</comment>
<dbReference type="CDD" id="cd02025">
    <property type="entry name" value="PanK"/>
    <property type="match status" value="1"/>
</dbReference>
<dbReference type="NCBIfam" id="TIGR00554">
    <property type="entry name" value="panK_bact"/>
    <property type="match status" value="1"/>
</dbReference>
<evidence type="ECO:0000256" key="11">
    <source>
        <dbReference type="ARBA" id="ARBA00022840"/>
    </source>
</evidence>
<evidence type="ECO:0000256" key="15">
    <source>
        <dbReference type="RuleBase" id="RU003530"/>
    </source>
</evidence>
<evidence type="ECO:0000313" key="17">
    <source>
        <dbReference type="EMBL" id="TLQ41861.1"/>
    </source>
</evidence>
<dbReference type="GO" id="GO:0015937">
    <property type="term" value="P:coenzyme A biosynthetic process"/>
    <property type="evidence" value="ECO:0007669"/>
    <property type="project" value="UniProtKB-UniRule"/>
</dbReference>
<evidence type="ECO:0000256" key="6">
    <source>
        <dbReference type="ARBA" id="ARBA00015080"/>
    </source>
</evidence>
<dbReference type="PANTHER" id="PTHR10285">
    <property type="entry name" value="URIDINE KINASE"/>
    <property type="match status" value="1"/>
</dbReference>
<evidence type="ECO:0000256" key="5">
    <source>
        <dbReference type="ARBA" id="ARBA00012102"/>
    </source>
</evidence>
<dbReference type="PIRSF" id="PIRSF000545">
    <property type="entry name" value="Pantothenate_kin"/>
    <property type="match status" value="1"/>
</dbReference>
<comment type="pathway">
    <text evidence="3 14 15">Cofactor biosynthesis; coenzyme A biosynthesis; CoA from (R)-pantothenate: step 1/5.</text>
</comment>
<comment type="caution">
    <text evidence="17">The sequence shown here is derived from an EMBL/GenBank/DDBJ whole genome shotgun (WGS) entry which is preliminary data.</text>
</comment>
<evidence type="ECO:0000256" key="4">
    <source>
        <dbReference type="ARBA" id="ARBA00006087"/>
    </source>
</evidence>
<evidence type="ECO:0000256" key="10">
    <source>
        <dbReference type="ARBA" id="ARBA00022777"/>
    </source>
</evidence>
<dbReference type="Proteomes" id="UP000306420">
    <property type="component" value="Unassembled WGS sequence"/>
</dbReference>
<dbReference type="Pfam" id="PF00485">
    <property type="entry name" value="PRK"/>
    <property type="match status" value="1"/>
</dbReference>
<dbReference type="UniPathway" id="UPA00241">
    <property type="reaction ID" value="UER00352"/>
</dbReference>
<dbReference type="GO" id="GO:0005524">
    <property type="term" value="F:ATP binding"/>
    <property type="evidence" value="ECO:0007669"/>
    <property type="project" value="UniProtKB-UniRule"/>
</dbReference>
<evidence type="ECO:0000256" key="3">
    <source>
        <dbReference type="ARBA" id="ARBA00005225"/>
    </source>
</evidence>
<evidence type="ECO:0000313" key="18">
    <source>
        <dbReference type="Proteomes" id="UP000306420"/>
    </source>
</evidence>
<organism evidence="17 18">
    <name type="scientific">Ruoffia tabacinasalis</name>
    <dbReference type="NCBI Taxonomy" id="87458"/>
    <lineage>
        <taxon>Bacteria</taxon>
        <taxon>Bacillati</taxon>
        <taxon>Bacillota</taxon>
        <taxon>Bacilli</taxon>
        <taxon>Lactobacillales</taxon>
        <taxon>Aerococcaceae</taxon>
        <taxon>Ruoffia</taxon>
    </lineage>
</organism>
<evidence type="ECO:0000256" key="7">
    <source>
        <dbReference type="ARBA" id="ARBA00022490"/>
    </source>
</evidence>
<dbReference type="GO" id="GO:0004594">
    <property type="term" value="F:pantothenate kinase activity"/>
    <property type="evidence" value="ECO:0007669"/>
    <property type="project" value="UniProtKB-UniRule"/>
</dbReference>
<comment type="catalytic activity">
    <reaction evidence="1 14 15">
        <text>(R)-pantothenate + ATP = (R)-4'-phosphopantothenate + ADP + H(+)</text>
        <dbReference type="Rhea" id="RHEA:16373"/>
        <dbReference type="ChEBI" id="CHEBI:10986"/>
        <dbReference type="ChEBI" id="CHEBI:15378"/>
        <dbReference type="ChEBI" id="CHEBI:29032"/>
        <dbReference type="ChEBI" id="CHEBI:30616"/>
        <dbReference type="ChEBI" id="CHEBI:456216"/>
        <dbReference type="EC" id="2.7.1.33"/>
    </reaction>
</comment>
<dbReference type="HAMAP" id="MF_00215">
    <property type="entry name" value="Pantothen_kinase_1"/>
    <property type="match status" value="1"/>
</dbReference>
<evidence type="ECO:0000256" key="1">
    <source>
        <dbReference type="ARBA" id="ARBA00001206"/>
    </source>
</evidence>
<dbReference type="SUPFAM" id="SSF52540">
    <property type="entry name" value="P-loop containing nucleoside triphosphate hydrolases"/>
    <property type="match status" value="1"/>
</dbReference>
<dbReference type="InterPro" id="IPR004566">
    <property type="entry name" value="PanK"/>
</dbReference>
<dbReference type="GO" id="GO:0005737">
    <property type="term" value="C:cytoplasm"/>
    <property type="evidence" value="ECO:0007669"/>
    <property type="project" value="UniProtKB-SubCell"/>
</dbReference>
<evidence type="ECO:0000256" key="9">
    <source>
        <dbReference type="ARBA" id="ARBA00022741"/>
    </source>
</evidence>
<comment type="similarity">
    <text evidence="4 14 15">Belongs to the prokaryotic pantothenate kinase family.</text>
</comment>
<keyword evidence="7 14" id="KW-0963">Cytoplasm</keyword>
<reference evidence="17 18" key="1">
    <citation type="submission" date="2019-05" db="EMBL/GenBank/DDBJ databases">
        <title>The metagenome of a microbial culture collection derived from dairy environment covers the genomic content of the human microbiome.</title>
        <authorList>
            <person name="Roder T."/>
            <person name="Wuthrich D."/>
            <person name="Sattari Z."/>
            <person name="Von Ah U."/>
            <person name="Bar C."/>
            <person name="Ronchi F."/>
            <person name="Macpherson A.J."/>
            <person name="Ganal-Vonarburg S.C."/>
            <person name="Bruggmann R."/>
            <person name="Vergeres G."/>
        </authorList>
    </citation>
    <scope>NUCLEOTIDE SEQUENCE [LARGE SCALE GENOMIC DNA]</scope>
    <source>
        <strain evidence="17 18">FAM 24227</strain>
    </source>
</reference>
<evidence type="ECO:0000256" key="2">
    <source>
        <dbReference type="ARBA" id="ARBA00004496"/>
    </source>
</evidence>
<evidence type="ECO:0000256" key="8">
    <source>
        <dbReference type="ARBA" id="ARBA00022679"/>
    </source>
</evidence>
<name>A0A5R9DW46_9LACT</name>
<dbReference type="OrthoDB" id="1550976at2"/>
<sequence length="311" mass="36868">MTSELFTHYSRKEWERFNQMKGNLKPIVGLEELVSLNDRLSQQDVKEVYVPLVHYIDVMLKNKDEYEVERDKFFDIIGEKSSFENNTFMIGVSGSVAVGKSTSARVLQRLLQKYYPEKRIELVTTDGFLYPNEELERRGIMKRKGFPESYDMPRLLEFMSKVKIGVEDVEYPTYSHEIYDIVPGEVQVMKKPDILIVEGINAFQLPENQQTYMNEFFDFSIYIDADPLHIKTWFMDRFKMHMESAKDDPTNYFYEITKWPSEKVEDYGNEIWYTINLTNLVQHIQPTRGRADVILYKGKNHSIDNVYVRKY</sequence>
<evidence type="ECO:0000256" key="14">
    <source>
        <dbReference type="HAMAP-Rule" id="MF_00215"/>
    </source>
</evidence>
<gene>
    <name evidence="14" type="primary">coaA</name>
    <name evidence="17" type="ORF">FEZ33_04055</name>
</gene>
<dbReference type="EC" id="2.7.1.33" evidence="5 14"/>
<evidence type="ECO:0000256" key="13">
    <source>
        <dbReference type="ARBA" id="ARBA00032866"/>
    </source>
</evidence>
<proteinExistence type="inferred from homology"/>
<dbReference type="RefSeq" id="WP_138404119.1">
    <property type="nucleotide sequence ID" value="NZ_VBSP01000009.1"/>
</dbReference>